<dbReference type="Proteomes" id="UP000323653">
    <property type="component" value="Chromosome"/>
</dbReference>
<evidence type="ECO:0000256" key="3">
    <source>
        <dbReference type="ARBA" id="ARBA00022989"/>
    </source>
</evidence>
<feature type="domain" description="Translocation and assembly module TamB C-terminal" evidence="6">
    <location>
        <begin position="1183"/>
        <end position="1627"/>
    </location>
</feature>
<proteinExistence type="predicted"/>
<dbReference type="GO" id="GO:0090313">
    <property type="term" value="P:regulation of protein targeting to membrane"/>
    <property type="evidence" value="ECO:0007669"/>
    <property type="project" value="TreeGrafter"/>
</dbReference>
<evidence type="ECO:0000256" key="5">
    <source>
        <dbReference type="SAM" id="Phobius"/>
    </source>
</evidence>
<dbReference type="Pfam" id="PF04357">
    <property type="entry name" value="TamB"/>
    <property type="match status" value="1"/>
</dbReference>
<evidence type="ECO:0000256" key="2">
    <source>
        <dbReference type="ARBA" id="ARBA00022692"/>
    </source>
</evidence>
<feature type="transmembrane region" description="Helical" evidence="5">
    <location>
        <begin position="12"/>
        <end position="32"/>
    </location>
</feature>
<gene>
    <name evidence="7" type="ORF">FYC62_01615</name>
</gene>
<reference evidence="7 8" key="1">
    <citation type="submission" date="2019-08" db="EMBL/GenBank/DDBJ databases">
        <title>Pedobacter sp. nov., isolated from Han river, South Korea.</title>
        <authorList>
            <person name="Lee D.-H."/>
            <person name="Kim Y.-S."/>
            <person name="Hwang E.-M."/>
            <person name="Le Tran T.C."/>
            <person name="Cha C.-J."/>
        </authorList>
    </citation>
    <scope>NUCLEOTIDE SEQUENCE [LARGE SCALE GENOMIC DNA]</scope>
    <source>
        <strain evidence="7 8">CJ43</strain>
    </source>
</reference>
<evidence type="ECO:0000313" key="8">
    <source>
        <dbReference type="Proteomes" id="UP000323653"/>
    </source>
</evidence>
<comment type="subcellular location">
    <subcellularLocation>
        <location evidence="1">Membrane</location>
        <topology evidence="1">Single-pass membrane protein</topology>
    </subcellularLocation>
</comment>
<dbReference type="InterPro" id="IPR007452">
    <property type="entry name" value="TamB_C"/>
</dbReference>
<protein>
    <submittedName>
        <fullName evidence="7">Translocation/assembly module TamB</fullName>
    </submittedName>
</protein>
<evidence type="ECO:0000259" key="6">
    <source>
        <dbReference type="Pfam" id="PF04357"/>
    </source>
</evidence>
<dbReference type="GO" id="GO:0005886">
    <property type="term" value="C:plasma membrane"/>
    <property type="evidence" value="ECO:0007669"/>
    <property type="project" value="InterPro"/>
</dbReference>
<evidence type="ECO:0000256" key="4">
    <source>
        <dbReference type="ARBA" id="ARBA00023136"/>
    </source>
</evidence>
<sequence length="1663" mass="185014">MNKYLSLFLKTILWIFAGIITLFLLIVVLIQVPAIQNVVKNEVVSYLEGKIKTPVRIAKLEIGLPKKIVLRGVYFQSQEKDTLLAGDKLAVDISLFKLLDNKLEINSIALEGITAHVKRNQDSVFNFDYIIKAFAAQQAKEPIPQDTSATMKFSIAKINLDKINVRFDDAITKNKLKVYLHHFDTKIKKFDLDSLDFDIPKITLNGLNLNLKQGIVEELVKNTQETVEAAANTPSLKLKLEEIDFSAIKINYNNEGSSLKTFLDLGKLNVVFNKLDFQKQLINIEKLVLKQTKGSLALGKISTKPATDTTKKSPQPGWKVGLQEVAIAQVDFKFDDFNSKPLERGIDYMHLDLKGLLLNADDIYYSTDTISGKIASLKVADKSGLNIQDFRTSFFYGPRFAYLEDLYIKTPKSLIKDEIKIAYPSIASLSKNLNELYIEASLNKSSIAFADVLLFAPDLAQNPPFKGNPNAILRVNSTVKGRLDNLNIPKLELIGIGSTNIVANGRIKGLPNVEKAFFDLNISQFSTSAKDINSFIPKGTLPANIQIPQRLSLNGFFKGAINNFNTQLFLKSSLGDAHVKAHYDQRFKNKERYQATVEVKDFHVGQLIKNDSIGRISLKAQVSGLGLDPKTMVAGVKAQVLKAQYNGYNYRDLDVKGNIKAGVYQATANMDDKNLDFDLIAKGSFNQQYPSLSLKTNIDSANFGALNLYKGSLKFRGKIDADIATLDPDYLNGKISVNNMLVATETERFPLDSINIISKASASQNSLDIKSPFLNGSIKGKYQFTQLATALTNTIAKYYDTSQGVEKEPVKPQYFAYQLSVQNHPVLIAFVAGLTRIEPIQINGRYNSEGDTILMKANIPKVIYGSNIITNAVLNVAPRNDSLAYSFIIDEVKSSQFLLPYTALSGNIAKNIINYRLQVKDIQDKERYLIAGTMQAIKSDTEFKLALEGLKLNYERWQINENNLLSFGESGIYANNFELRNQSQSIKIQSETRGLNAPMTVTFDNFKIETLTSIIEKDSLLIGGTLDGEVLLKDLDRDFSFTSDLAIQNFNFRTDTLGNISLKVNNQQANTFAAQVAITGQGNDVKLDGLYRTNNSSFDMDLAIAKLNLKSIEGFTFGNLKESSGYLTGDFKISGTATAPKVIGDLQFNNGAFRVAPLNSYFQLLNDKISFTPEGINFNRFSLSDSANNKLTVNGAIYTSNYQDYRFNVDVNANNFKAVSSTAKDNELYYGDLFLNTRLRIRGDLNQPEVEGTLKINKDTRFTIVLPQSDPGIADREGIVEFIDQDNPQLAETFALPDSLNQSDVTGMDVSMNIEVDPEAELTMIIDKGNGDFVKLKGEAELTGGMDPSGKISLTGKYELKEGSYEMSFNFIRRVFTIKEGSSLVWTGEPTTANVDITAIYETETAPLDLLDNQLGGQSAAVRNTYKQEIPFQVLLNMDGELLKPEISFDIVLPEGNYNVSQDIISNSRTRLEQLRQQPSELNKQVFALLLLNRFVGENPFASEAGSGGVESIARQSVSKILSEQLNNLAGDLLGGVELNFDLEATDDYTTGQRENRTDLNVGLSKRLLNDRLKVTIGSNFGLEGPQQANRQTNNIAGDIAADYQLSKDGRYLLRAYRKNQYQMAIQGQVIETGLGFILTMDYNQFKEIFEKSKSPRRRNNSR</sequence>
<evidence type="ECO:0000313" key="7">
    <source>
        <dbReference type="EMBL" id="QEK50508.1"/>
    </source>
</evidence>
<dbReference type="EMBL" id="CP043329">
    <property type="protein sequence ID" value="QEK50508.1"/>
    <property type="molecule type" value="Genomic_DNA"/>
</dbReference>
<keyword evidence="8" id="KW-1185">Reference proteome</keyword>
<dbReference type="PANTHER" id="PTHR30441:SF8">
    <property type="entry name" value="DUF748 DOMAIN-CONTAINING PROTEIN"/>
    <property type="match status" value="1"/>
</dbReference>
<dbReference type="KEGG" id="pej:FYC62_01615"/>
<organism evidence="7 8">
    <name type="scientific">Pedobacter aquae</name>
    <dbReference type="NCBI Taxonomy" id="2605747"/>
    <lineage>
        <taxon>Bacteria</taxon>
        <taxon>Pseudomonadati</taxon>
        <taxon>Bacteroidota</taxon>
        <taxon>Sphingobacteriia</taxon>
        <taxon>Sphingobacteriales</taxon>
        <taxon>Sphingobacteriaceae</taxon>
        <taxon>Pedobacter</taxon>
    </lineage>
</organism>
<evidence type="ECO:0000256" key="1">
    <source>
        <dbReference type="ARBA" id="ARBA00004167"/>
    </source>
</evidence>
<keyword evidence="2 5" id="KW-0812">Transmembrane</keyword>
<keyword evidence="3 5" id="KW-1133">Transmembrane helix</keyword>
<dbReference type="Pfam" id="PF05359">
    <property type="entry name" value="DUF748"/>
    <property type="match status" value="1"/>
</dbReference>
<name>A0A5C0VCK0_9SPHI</name>
<dbReference type="GO" id="GO:0009306">
    <property type="term" value="P:protein secretion"/>
    <property type="evidence" value="ECO:0007669"/>
    <property type="project" value="InterPro"/>
</dbReference>
<dbReference type="InterPro" id="IPR052894">
    <property type="entry name" value="AsmA-related"/>
</dbReference>
<accession>A0A5C0VCK0</accession>
<dbReference type="RefSeq" id="WP_149073678.1">
    <property type="nucleotide sequence ID" value="NZ_CP043329.1"/>
</dbReference>
<dbReference type="PANTHER" id="PTHR30441">
    <property type="entry name" value="DUF748 DOMAIN-CONTAINING PROTEIN"/>
    <property type="match status" value="1"/>
</dbReference>
<dbReference type="InterPro" id="IPR008023">
    <property type="entry name" value="DUF748"/>
</dbReference>
<keyword evidence="4 5" id="KW-0472">Membrane</keyword>